<evidence type="ECO:0000256" key="1">
    <source>
        <dbReference type="SAM" id="MobiDB-lite"/>
    </source>
</evidence>
<sequence length="153" mass="15888">MSAGVDQHTERTLGQLVATATADLHALVHDEIALAKAEMRRDVKKAGIGGGSFIVAGALALFGIPVLSFAAAYGLHALGLALGWSFLIVFGAHFVLAAAIGAFGYARVKRINKPEKTIASARQTMEVFSGVRPGGRTTQSGRKPTDGVARSTS</sequence>
<feature type="transmembrane region" description="Helical" evidence="2">
    <location>
        <begin position="46"/>
        <end position="75"/>
    </location>
</feature>
<proteinExistence type="predicted"/>
<dbReference type="RefSeq" id="WP_165240860.1">
    <property type="nucleotide sequence ID" value="NZ_JAAKZV010000149.1"/>
</dbReference>
<gene>
    <name evidence="3" type="ORF">G5C51_27130</name>
</gene>
<protein>
    <submittedName>
        <fullName evidence="3">Phage holin family protein</fullName>
    </submittedName>
</protein>
<feature type="region of interest" description="Disordered" evidence="1">
    <location>
        <begin position="130"/>
        <end position="153"/>
    </location>
</feature>
<evidence type="ECO:0000313" key="4">
    <source>
        <dbReference type="Proteomes" id="UP000481583"/>
    </source>
</evidence>
<reference evidence="3 4" key="1">
    <citation type="submission" date="2020-02" db="EMBL/GenBank/DDBJ databases">
        <title>Whole-genome analyses of novel actinobacteria.</title>
        <authorList>
            <person name="Sahin N."/>
        </authorList>
    </citation>
    <scope>NUCLEOTIDE SEQUENCE [LARGE SCALE GENOMIC DNA]</scope>
    <source>
        <strain evidence="3 4">A7024</strain>
    </source>
</reference>
<name>A0A6G4U8E1_9ACTN</name>
<accession>A0A6G4U8E1</accession>
<keyword evidence="2" id="KW-0812">Transmembrane</keyword>
<feature type="transmembrane region" description="Helical" evidence="2">
    <location>
        <begin position="81"/>
        <end position="106"/>
    </location>
</feature>
<evidence type="ECO:0000313" key="3">
    <source>
        <dbReference type="EMBL" id="NGN67567.1"/>
    </source>
</evidence>
<dbReference type="Pfam" id="PF07332">
    <property type="entry name" value="Phage_holin_3_6"/>
    <property type="match status" value="1"/>
</dbReference>
<dbReference type="AlphaFoldDB" id="A0A6G4U8E1"/>
<comment type="caution">
    <text evidence="3">The sequence shown here is derived from an EMBL/GenBank/DDBJ whole genome shotgun (WGS) entry which is preliminary data.</text>
</comment>
<dbReference type="InterPro" id="IPR009937">
    <property type="entry name" value="Phage_holin_3_6"/>
</dbReference>
<keyword evidence="4" id="KW-1185">Reference proteome</keyword>
<keyword evidence="2" id="KW-0472">Membrane</keyword>
<organism evidence="3 4">
    <name type="scientific">Streptomyces coryli</name>
    <dbReference type="NCBI Taxonomy" id="1128680"/>
    <lineage>
        <taxon>Bacteria</taxon>
        <taxon>Bacillati</taxon>
        <taxon>Actinomycetota</taxon>
        <taxon>Actinomycetes</taxon>
        <taxon>Kitasatosporales</taxon>
        <taxon>Streptomycetaceae</taxon>
        <taxon>Streptomyces</taxon>
    </lineage>
</organism>
<evidence type="ECO:0000256" key="2">
    <source>
        <dbReference type="SAM" id="Phobius"/>
    </source>
</evidence>
<dbReference type="EMBL" id="JAAKZV010000149">
    <property type="protein sequence ID" value="NGN67567.1"/>
    <property type="molecule type" value="Genomic_DNA"/>
</dbReference>
<dbReference type="Proteomes" id="UP000481583">
    <property type="component" value="Unassembled WGS sequence"/>
</dbReference>
<keyword evidence="2" id="KW-1133">Transmembrane helix</keyword>